<accession>A0ACB9TG34</accession>
<evidence type="ECO:0000313" key="2">
    <source>
        <dbReference type="Proteomes" id="UP001056778"/>
    </source>
</evidence>
<keyword evidence="1" id="KW-0413">Isomerase</keyword>
<dbReference type="EMBL" id="CM043017">
    <property type="protein sequence ID" value="KAI4465848.1"/>
    <property type="molecule type" value="Genomic_DNA"/>
</dbReference>
<organism evidence="1 2">
    <name type="scientific">Holotrichia oblita</name>
    <name type="common">Chafer beetle</name>
    <dbReference type="NCBI Taxonomy" id="644536"/>
    <lineage>
        <taxon>Eukaryota</taxon>
        <taxon>Metazoa</taxon>
        <taxon>Ecdysozoa</taxon>
        <taxon>Arthropoda</taxon>
        <taxon>Hexapoda</taxon>
        <taxon>Insecta</taxon>
        <taxon>Pterygota</taxon>
        <taxon>Neoptera</taxon>
        <taxon>Endopterygota</taxon>
        <taxon>Coleoptera</taxon>
        <taxon>Polyphaga</taxon>
        <taxon>Scarabaeiformia</taxon>
        <taxon>Scarabaeidae</taxon>
        <taxon>Melolonthinae</taxon>
        <taxon>Holotrichia</taxon>
    </lineage>
</organism>
<keyword evidence="2" id="KW-1185">Reference proteome</keyword>
<name>A0ACB9TG34_HOLOL</name>
<reference evidence="1" key="1">
    <citation type="submission" date="2022-04" db="EMBL/GenBank/DDBJ databases">
        <title>Chromosome-scale genome assembly of Holotrichia oblita Faldermann.</title>
        <authorList>
            <person name="Rongchong L."/>
        </authorList>
    </citation>
    <scope>NUCLEOTIDE SEQUENCE</scope>
    <source>
        <strain evidence="1">81SQS9</strain>
    </source>
</reference>
<sequence>MSSVYILLALILPVFCENIEVLQYNDDTFSEIKKYDISVGLFYSPDCTYCRKFMSHFENAMKELEDYEPKIVFFKVNCVDDGKITCEKESVPSYPHIKIYIDGEFAEEYDGERRTDNLVKYLRQHFGHSSKELLNAMDIEKLVDGLDYVVLGYFERYTGLQTAFMKASFVLKDKAKFGHITSAHLLDKFGLKNNVILFKPKHFHNKFEPQNASYVGYGDAQDLINFIQNNYHGLVGHRTKKNEDDFDLPMVVAYYEIDYTHSPKLTNYWRNRILLVANKYRNITFAVSCKFEFENDLWKLGLNSTAYDHPFIIAIDTNEVFYMMEANFSVDVFGQFVEDFIAGQLKPYIKSEPLPEDNDDAVKILVGKNFYEIMHNDKDTFIQFYTPWCMVCLEFATTYEDLALEIGEDVVIAKMNVAANDYPSFISIKSYPTFYLSRKGMFDNPLFYNGTLELAEMIKFIAKHATYELTRYDRSGNLRSRMEL</sequence>
<dbReference type="Proteomes" id="UP001056778">
    <property type="component" value="Chromosome 3"/>
</dbReference>
<proteinExistence type="predicted"/>
<protein>
    <submittedName>
        <fullName evidence="1">Protein disulfide isomerase</fullName>
    </submittedName>
</protein>
<comment type="caution">
    <text evidence="1">The sequence shown here is derived from an EMBL/GenBank/DDBJ whole genome shotgun (WGS) entry which is preliminary data.</text>
</comment>
<gene>
    <name evidence="1" type="ORF">MML48_3g00007710</name>
</gene>
<evidence type="ECO:0000313" key="1">
    <source>
        <dbReference type="EMBL" id="KAI4465848.1"/>
    </source>
</evidence>